<protein>
    <submittedName>
        <fullName evidence="7">Cytochrome C oxidase subunit IV family protein</fullName>
    </submittedName>
</protein>
<evidence type="ECO:0000256" key="5">
    <source>
        <dbReference type="ARBA" id="ARBA00023136"/>
    </source>
</evidence>
<evidence type="ECO:0000313" key="7">
    <source>
        <dbReference type="EMBL" id="WUV44067.1"/>
    </source>
</evidence>
<feature type="transmembrane region" description="Helical" evidence="6">
    <location>
        <begin position="12"/>
        <end position="30"/>
    </location>
</feature>
<keyword evidence="2" id="KW-1003">Cell membrane</keyword>
<gene>
    <name evidence="7" type="ORF">OG563_33500</name>
</gene>
<evidence type="ECO:0000256" key="1">
    <source>
        <dbReference type="ARBA" id="ARBA00004651"/>
    </source>
</evidence>
<keyword evidence="3 6" id="KW-0812">Transmembrane</keyword>
<evidence type="ECO:0000256" key="2">
    <source>
        <dbReference type="ARBA" id="ARBA00022475"/>
    </source>
</evidence>
<accession>A0ABZ1YLF9</accession>
<dbReference type="RefSeq" id="WP_329406814.1">
    <property type="nucleotide sequence ID" value="NZ_CP109441.1"/>
</dbReference>
<keyword evidence="4 6" id="KW-1133">Transmembrane helix</keyword>
<comment type="subcellular location">
    <subcellularLocation>
        <location evidence="1">Cell membrane</location>
        <topology evidence="1">Multi-pass membrane protein</topology>
    </subcellularLocation>
</comment>
<proteinExistence type="predicted"/>
<dbReference type="InterPro" id="IPR005171">
    <property type="entry name" value="Cyt_c_oxidase_su4_prok"/>
</dbReference>
<dbReference type="Proteomes" id="UP001432062">
    <property type="component" value="Chromosome"/>
</dbReference>
<dbReference type="EMBL" id="CP109441">
    <property type="protein sequence ID" value="WUV44067.1"/>
    <property type="molecule type" value="Genomic_DNA"/>
</dbReference>
<reference evidence="7" key="1">
    <citation type="submission" date="2022-10" db="EMBL/GenBank/DDBJ databases">
        <title>The complete genomes of actinobacterial strains from the NBC collection.</title>
        <authorList>
            <person name="Joergensen T.S."/>
            <person name="Alvarez Arevalo M."/>
            <person name="Sterndorff E.B."/>
            <person name="Faurdal D."/>
            <person name="Vuksanovic O."/>
            <person name="Mourched A.-S."/>
            <person name="Charusanti P."/>
            <person name="Shaw S."/>
            <person name="Blin K."/>
            <person name="Weber T."/>
        </authorList>
    </citation>
    <scope>NUCLEOTIDE SEQUENCE</scope>
    <source>
        <strain evidence="7">NBC_01482</strain>
    </source>
</reference>
<evidence type="ECO:0000256" key="3">
    <source>
        <dbReference type="ARBA" id="ARBA00022692"/>
    </source>
</evidence>
<evidence type="ECO:0000256" key="4">
    <source>
        <dbReference type="ARBA" id="ARBA00022989"/>
    </source>
</evidence>
<feature type="transmembrane region" description="Helical" evidence="6">
    <location>
        <begin position="70"/>
        <end position="91"/>
    </location>
</feature>
<organism evidence="7 8">
    <name type="scientific">Nocardia vinacea</name>
    <dbReference type="NCBI Taxonomy" id="96468"/>
    <lineage>
        <taxon>Bacteria</taxon>
        <taxon>Bacillati</taxon>
        <taxon>Actinomycetota</taxon>
        <taxon>Actinomycetes</taxon>
        <taxon>Mycobacteriales</taxon>
        <taxon>Nocardiaceae</taxon>
        <taxon>Nocardia</taxon>
    </lineage>
</organism>
<keyword evidence="8" id="KW-1185">Reference proteome</keyword>
<sequence>MTTMATNTRIGYVWGILSVITVISWLLGHSDTGGQIVASAPITIAVLTMGLIKTRLILQNFAEVHTAPRWLRFSTDIWLVVFWGTVLVMYLY</sequence>
<evidence type="ECO:0000256" key="6">
    <source>
        <dbReference type="SAM" id="Phobius"/>
    </source>
</evidence>
<dbReference type="Pfam" id="PF03626">
    <property type="entry name" value="COX4_pro"/>
    <property type="match status" value="1"/>
</dbReference>
<keyword evidence="5 6" id="KW-0472">Membrane</keyword>
<feature type="transmembrane region" description="Helical" evidence="6">
    <location>
        <begin position="36"/>
        <end position="58"/>
    </location>
</feature>
<name>A0ABZ1YLF9_9NOCA</name>
<evidence type="ECO:0000313" key="8">
    <source>
        <dbReference type="Proteomes" id="UP001432062"/>
    </source>
</evidence>